<dbReference type="PROSITE" id="PS51722">
    <property type="entry name" value="G_TR_2"/>
    <property type="match status" value="1"/>
</dbReference>
<dbReference type="Gene3D" id="1.10.10.2480">
    <property type="match status" value="1"/>
</dbReference>
<dbReference type="EMBL" id="JASKYM010000002">
    <property type="protein sequence ID" value="MDK2563309.1"/>
    <property type="molecule type" value="Genomic_DNA"/>
</dbReference>
<dbReference type="Gene3D" id="3.40.50.300">
    <property type="entry name" value="P-loop containing nucleotide triphosphate hydrolases"/>
    <property type="match status" value="1"/>
</dbReference>
<evidence type="ECO:0000256" key="1">
    <source>
        <dbReference type="ARBA" id="ARBA00007733"/>
    </source>
</evidence>
<comment type="subcellular location">
    <subcellularLocation>
        <location evidence="8">Cytoplasm</location>
    </subcellularLocation>
</comment>
<comment type="caution">
    <text evidence="12">The sequence shown here is derived from an EMBL/GenBank/DDBJ whole genome shotgun (WGS) entry which is preliminary data.</text>
</comment>
<gene>
    <name evidence="8 12" type="primary">infB</name>
    <name evidence="12" type="ORF">QOZ84_07090</name>
</gene>
<dbReference type="PANTHER" id="PTHR43381:SF5">
    <property type="entry name" value="TR-TYPE G DOMAIN-CONTAINING PROTEIN"/>
    <property type="match status" value="1"/>
</dbReference>
<keyword evidence="5 8" id="KW-0648">Protein biosynthesis</keyword>
<feature type="binding site" evidence="8">
    <location>
        <begin position="156"/>
        <end position="163"/>
    </location>
    <ligand>
        <name>GTP</name>
        <dbReference type="ChEBI" id="CHEBI:37565"/>
    </ligand>
</feature>
<feature type="region of interest" description="G-domain" evidence="8">
    <location>
        <begin position="150"/>
        <end position="298"/>
    </location>
</feature>
<sequence>MSKTRVYQIAEDLGMSNEDVLAKLIELEINADNENSELEAEEVELVVEILKDELALTNGSTITIDGKLTVQELANKLDKSASEIIMKLMKMGTMATINQEISFEIGSLVASEYGFELAVSETNNEEELEAIDALMEIEEDKEDDLQSRPPVVTVMGHVDHGKTSLLDAIRSTSVTSSEAGGITQHIGASEVVINGQKIVFLDTPGHEAFTSMRARGAQVTDMAILVVAADDGIMPQTIEAINHAKAAGVPLIVAINKIDKPGANLDRVKQELADQGLLVEDWGGEVICVPVSALKREGIDTLLEMVLLVAEMEELQANPNKRAVGTVIEAELDKGRGPVATVLVQGGTLKVGDPIVAGVACGKVRAMINSKGKRVKTAGPSTAVEILGLSEVPQGGDQFVSVPTDKIARSVAEKRTQIARDEMLKSNQRMSLDDFFSQMSEADVKELNIVIKADVQGSVQAVKQSLEKLSNDEVAVRVIHGGVGAITESDVMLATASNAIIIGFNVRPVPGAELMGQKENVDIRSYTIIYKAIEDVQAAMTGMLDPEYRDEDTGKAEVRELFKLSGVGTIAGCYVTTGKIFRGSKIRIVRDGIIIHEGQLNALRRFKDDVKEVNTGYECGMTFVNYSDLKEGDIVEGYITKEIERKLK</sequence>
<evidence type="ECO:0000256" key="7">
    <source>
        <dbReference type="ARBA" id="ARBA00025162"/>
    </source>
</evidence>
<keyword evidence="6 8" id="KW-0342">GTP-binding</keyword>
<evidence type="ECO:0000313" key="12">
    <source>
        <dbReference type="EMBL" id="MDK2563309.1"/>
    </source>
</evidence>
<dbReference type="NCBIfam" id="TIGR00487">
    <property type="entry name" value="IF-2"/>
    <property type="match status" value="1"/>
</dbReference>
<dbReference type="InterPro" id="IPR036925">
    <property type="entry name" value="TIF_IF2_dom3_sf"/>
</dbReference>
<dbReference type="InterPro" id="IPR027417">
    <property type="entry name" value="P-loop_NTPase"/>
</dbReference>
<dbReference type="PROSITE" id="PS01176">
    <property type="entry name" value="IF2"/>
    <property type="match status" value="1"/>
</dbReference>
<dbReference type="SUPFAM" id="SSF50447">
    <property type="entry name" value="Translation proteins"/>
    <property type="match status" value="2"/>
</dbReference>
<evidence type="ECO:0000256" key="9">
    <source>
        <dbReference type="RuleBase" id="RU000644"/>
    </source>
</evidence>
<dbReference type="HAMAP" id="MF_00100_B">
    <property type="entry name" value="IF_2_B"/>
    <property type="match status" value="1"/>
</dbReference>
<dbReference type="Pfam" id="PF11987">
    <property type="entry name" value="IF-2"/>
    <property type="match status" value="1"/>
</dbReference>
<keyword evidence="10" id="KW-0175">Coiled coil</keyword>
<evidence type="ECO:0000313" key="13">
    <source>
        <dbReference type="Proteomes" id="UP001301012"/>
    </source>
</evidence>
<dbReference type="GO" id="GO:0003743">
    <property type="term" value="F:translation initiation factor activity"/>
    <property type="evidence" value="ECO:0007669"/>
    <property type="project" value="UniProtKB-KW"/>
</dbReference>
<dbReference type="PANTHER" id="PTHR43381">
    <property type="entry name" value="TRANSLATION INITIATION FACTOR IF-2-RELATED"/>
    <property type="match status" value="1"/>
</dbReference>
<dbReference type="NCBIfam" id="TIGR00231">
    <property type="entry name" value="small_GTP"/>
    <property type="match status" value="1"/>
</dbReference>
<dbReference type="Gene3D" id="2.40.30.10">
    <property type="entry name" value="Translation factors"/>
    <property type="match status" value="2"/>
</dbReference>
<dbReference type="InterPro" id="IPR023115">
    <property type="entry name" value="TIF_IF2_dom3"/>
</dbReference>
<keyword evidence="4 8" id="KW-0547">Nucleotide-binding</keyword>
<accession>A0ABT7E8Q2</accession>
<dbReference type="SUPFAM" id="SSF52156">
    <property type="entry name" value="Initiation factor IF2/eIF5b, domain 3"/>
    <property type="match status" value="1"/>
</dbReference>
<feature type="coiled-coil region" evidence="10">
    <location>
        <begin position="17"/>
        <end position="53"/>
    </location>
</feature>
<dbReference type="InterPro" id="IPR006847">
    <property type="entry name" value="IF2_N"/>
</dbReference>
<dbReference type="InterPro" id="IPR044145">
    <property type="entry name" value="IF2_II"/>
</dbReference>
<dbReference type="Pfam" id="PF04760">
    <property type="entry name" value="IF2_N"/>
    <property type="match status" value="2"/>
</dbReference>
<feature type="binding site" evidence="8">
    <location>
        <begin position="256"/>
        <end position="259"/>
    </location>
    <ligand>
        <name>GTP</name>
        <dbReference type="ChEBI" id="CHEBI:37565"/>
    </ligand>
</feature>
<reference evidence="12 13" key="1">
    <citation type="submission" date="2023-05" db="EMBL/GenBank/DDBJ databases">
        <title>Rombocin, a short stable natural nisin variant, displays selective antimicrobial activity against Listeria monocytogenes and employs dual mode of action to kill target bacterial strains.</title>
        <authorList>
            <person name="Wambui J."/>
            <person name="Stephan R."/>
            <person name="Kuipers O.P."/>
        </authorList>
    </citation>
    <scope>NUCLEOTIDE SEQUENCE [LARGE SCALE GENOMIC DNA]</scope>
    <source>
        <strain evidence="12 13">RC002</strain>
    </source>
</reference>
<evidence type="ECO:0000259" key="11">
    <source>
        <dbReference type="PROSITE" id="PS51722"/>
    </source>
</evidence>
<dbReference type="Proteomes" id="UP001301012">
    <property type="component" value="Unassembled WGS sequence"/>
</dbReference>
<dbReference type="SUPFAM" id="SSF52540">
    <property type="entry name" value="P-loop containing nucleoside triphosphate hydrolases"/>
    <property type="match status" value="1"/>
</dbReference>
<dbReference type="CDD" id="cd03692">
    <property type="entry name" value="mtIF2_IVc"/>
    <property type="match status" value="1"/>
</dbReference>
<dbReference type="Pfam" id="PF22042">
    <property type="entry name" value="EF-G_D2"/>
    <property type="match status" value="1"/>
</dbReference>
<dbReference type="InterPro" id="IPR009000">
    <property type="entry name" value="Transl_B-barrel_sf"/>
</dbReference>
<dbReference type="Gene3D" id="3.40.50.10050">
    <property type="entry name" value="Translation initiation factor IF- 2, domain 3"/>
    <property type="match status" value="1"/>
</dbReference>
<comment type="function">
    <text evidence="7 8 9">One of the essential components for the initiation of protein synthesis. Protects formylmethionyl-tRNA from spontaneous hydrolysis and promotes its binding to the 30S ribosomal subunits. Also involved in the hydrolysis of GTP during the formation of the 70S ribosomal complex.</text>
</comment>
<name>A0ABT7E8Q2_9FIRM</name>
<dbReference type="CDD" id="cd01887">
    <property type="entry name" value="IF2_eIF5B"/>
    <property type="match status" value="1"/>
</dbReference>
<protein>
    <recommendedName>
        <fullName evidence="2 8">Translation initiation factor IF-2</fullName>
    </recommendedName>
</protein>
<comment type="similarity">
    <text evidence="1 8 9">Belongs to the TRAFAC class translation factor GTPase superfamily. Classic translation factor GTPase family. IF-2 subfamily.</text>
</comment>
<evidence type="ECO:0000256" key="6">
    <source>
        <dbReference type="ARBA" id="ARBA00023134"/>
    </source>
</evidence>
<dbReference type="InterPro" id="IPR005225">
    <property type="entry name" value="Small_GTP-bd"/>
</dbReference>
<dbReference type="InterPro" id="IPR053905">
    <property type="entry name" value="EF-G-like_DII"/>
</dbReference>
<dbReference type="CDD" id="cd03702">
    <property type="entry name" value="IF2_mtIF2_II"/>
    <property type="match status" value="1"/>
</dbReference>
<dbReference type="InterPro" id="IPR000178">
    <property type="entry name" value="TF_IF2_bacterial-like"/>
</dbReference>
<feature type="binding site" evidence="8">
    <location>
        <begin position="202"/>
        <end position="206"/>
    </location>
    <ligand>
        <name>GTP</name>
        <dbReference type="ChEBI" id="CHEBI:37565"/>
    </ligand>
</feature>
<evidence type="ECO:0000256" key="10">
    <source>
        <dbReference type="SAM" id="Coils"/>
    </source>
</evidence>
<organism evidence="12 13">
    <name type="scientific">Romboutsia sedimentorum</name>
    <dbReference type="NCBI Taxonomy" id="1368474"/>
    <lineage>
        <taxon>Bacteria</taxon>
        <taxon>Bacillati</taxon>
        <taxon>Bacillota</taxon>
        <taxon>Clostridia</taxon>
        <taxon>Peptostreptococcales</taxon>
        <taxon>Peptostreptococcaceae</taxon>
        <taxon>Romboutsia</taxon>
    </lineage>
</organism>
<keyword evidence="13" id="KW-1185">Reference proteome</keyword>
<dbReference type="InterPro" id="IPR000795">
    <property type="entry name" value="T_Tr_GTP-bd_dom"/>
</dbReference>
<evidence type="ECO:0000256" key="2">
    <source>
        <dbReference type="ARBA" id="ARBA00020675"/>
    </source>
</evidence>
<feature type="domain" description="Tr-type G" evidence="11">
    <location>
        <begin position="147"/>
        <end position="316"/>
    </location>
</feature>
<proteinExistence type="inferred from homology"/>
<evidence type="ECO:0000256" key="4">
    <source>
        <dbReference type="ARBA" id="ARBA00022741"/>
    </source>
</evidence>
<dbReference type="RefSeq" id="WP_284132256.1">
    <property type="nucleotide sequence ID" value="NZ_JASKYM010000002.1"/>
</dbReference>
<keyword evidence="8" id="KW-0963">Cytoplasm</keyword>
<evidence type="ECO:0000256" key="5">
    <source>
        <dbReference type="ARBA" id="ARBA00022917"/>
    </source>
</evidence>
<evidence type="ECO:0000256" key="8">
    <source>
        <dbReference type="HAMAP-Rule" id="MF_00100"/>
    </source>
</evidence>
<keyword evidence="3 8" id="KW-0396">Initiation factor</keyword>
<dbReference type="Pfam" id="PF00009">
    <property type="entry name" value="GTP_EFTU"/>
    <property type="match status" value="1"/>
</dbReference>
<dbReference type="InterPro" id="IPR015760">
    <property type="entry name" value="TIF_IF2"/>
</dbReference>
<evidence type="ECO:0000256" key="3">
    <source>
        <dbReference type="ARBA" id="ARBA00022540"/>
    </source>
</evidence>